<keyword evidence="3" id="KW-1185">Reference proteome</keyword>
<comment type="caution">
    <text evidence="2">The sequence shown here is derived from an EMBL/GenBank/DDBJ whole genome shotgun (WGS) entry which is preliminary data.</text>
</comment>
<feature type="region of interest" description="Disordered" evidence="1">
    <location>
        <begin position="434"/>
        <end position="477"/>
    </location>
</feature>
<organism evidence="2 3">
    <name type="scientific">Cytospora chrysosperma</name>
    <name type="common">Cytospora canker fungus</name>
    <name type="synonym">Sphaeria chrysosperma</name>
    <dbReference type="NCBI Taxonomy" id="252740"/>
    <lineage>
        <taxon>Eukaryota</taxon>
        <taxon>Fungi</taxon>
        <taxon>Dikarya</taxon>
        <taxon>Ascomycota</taxon>
        <taxon>Pezizomycotina</taxon>
        <taxon>Sordariomycetes</taxon>
        <taxon>Sordariomycetidae</taxon>
        <taxon>Diaporthales</taxon>
        <taxon>Cytosporaceae</taxon>
        <taxon>Cytospora</taxon>
    </lineage>
</organism>
<dbReference type="STRING" id="252740.A0A423WPT2"/>
<dbReference type="Proteomes" id="UP000284375">
    <property type="component" value="Unassembled WGS sequence"/>
</dbReference>
<feature type="compositionally biased region" description="Acidic residues" evidence="1">
    <location>
        <begin position="448"/>
        <end position="460"/>
    </location>
</feature>
<dbReference type="GO" id="GO:0001164">
    <property type="term" value="F:RNA polymerase I core promoter sequence-specific DNA binding"/>
    <property type="evidence" value="ECO:0007669"/>
    <property type="project" value="TreeGrafter"/>
</dbReference>
<feature type="region of interest" description="Disordered" evidence="1">
    <location>
        <begin position="50"/>
        <end position="132"/>
    </location>
</feature>
<feature type="compositionally biased region" description="Basic residues" evidence="1">
    <location>
        <begin position="117"/>
        <end position="129"/>
    </location>
</feature>
<evidence type="ECO:0000313" key="3">
    <source>
        <dbReference type="Proteomes" id="UP000284375"/>
    </source>
</evidence>
<dbReference type="PANTHER" id="PTHR28244">
    <property type="entry name" value="RNA POLYMERASE I-SPECIFIC TRANSCRIPTION INITIATION FACTOR RRN11"/>
    <property type="match status" value="1"/>
</dbReference>
<dbReference type="OrthoDB" id="2159786at2759"/>
<feature type="compositionally biased region" description="Gly residues" evidence="1">
    <location>
        <begin position="95"/>
        <end position="109"/>
    </location>
</feature>
<dbReference type="PANTHER" id="PTHR28244:SF1">
    <property type="entry name" value="RNA POLYMERASE I-SPECIFIC TRANSCRIPTION INITIATION FACTOR RRN11"/>
    <property type="match status" value="1"/>
</dbReference>
<dbReference type="GO" id="GO:0017025">
    <property type="term" value="F:TBP-class protein binding"/>
    <property type="evidence" value="ECO:0007669"/>
    <property type="project" value="TreeGrafter"/>
</dbReference>
<sequence>MSSQKRKRSPSVFSSTSRSSQGRHLPSDSINPLSHSDSTIKQLRVAGLTEDDLLPSNYIPDFPHRPIRASLPGEQNEEEWEDGQGVSDDDDRRGSGSGSGSGGDGGGDGAAEDARQRARRRRRAARRARGAQDHSLGFLAGVVLRKIEEGDMPRAKRAFGLLRRSEAAGKPVDLRRGGLWSLGAEILMRDGEVRPRSIVPGQLGGDGGGGAGGGGSHEHQEDQVDAGGGDGRSSTRAARRWGSAANMPQLRTYLESLIRQYPYNRLHPNSVSDLDFYPVLFSCEFYNAWVEHKLALERLDEESESWSDDLDIPAIDMPEYEDDMRADDRYHQHNFTGRERRLRQEKASLGLRAMSIMRDIASRLDGLMENAPYSRSTEFLRLRGMVALYIGDLSVPPPPRTGDEEEEGHRVRQQEQVKARAFFMRMRQNGGQADAYTDKWLRDRNGGQDDDYGEDEDEDDHGAQWSGLPVFSSLPMR</sequence>
<feature type="region of interest" description="Disordered" evidence="1">
    <location>
        <begin position="394"/>
        <end position="414"/>
    </location>
</feature>
<dbReference type="InterPro" id="IPR053029">
    <property type="entry name" value="RNA_pol_I-specific_init_factor"/>
</dbReference>
<dbReference type="EMBL" id="LJZO01000001">
    <property type="protein sequence ID" value="ROW05294.1"/>
    <property type="molecule type" value="Genomic_DNA"/>
</dbReference>
<feature type="compositionally biased region" description="Low complexity" evidence="1">
    <location>
        <begin position="10"/>
        <end position="23"/>
    </location>
</feature>
<dbReference type="AlphaFoldDB" id="A0A423WPT2"/>
<dbReference type="GO" id="GO:0042790">
    <property type="term" value="P:nucleolar large rRNA transcription by RNA polymerase I"/>
    <property type="evidence" value="ECO:0007669"/>
    <property type="project" value="TreeGrafter"/>
</dbReference>
<feature type="compositionally biased region" description="Basic and acidic residues" evidence="1">
    <location>
        <begin position="436"/>
        <end position="447"/>
    </location>
</feature>
<feature type="compositionally biased region" description="Gly residues" evidence="1">
    <location>
        <begin position="202"/>
        <end position="215"/>
    </location>
</feature>
<feature type="compositionally biased region" description="Polar residues" evidence="1">
    <location>
        <begin position="28"/>
        <end position="37"/>
    </location>
</feature>
<feature type="region of interest" description="Disordered" evidence="1">
    <location>
        <begin position="1"/>
        <end position="37"/>
    </location>
</feature>
<accession>A0A423WPT2</accession>
<name>A0A423WPT2_CYTCH</name>
<reference evidence="2 3" key="1">
    <citation type="submission" date="2015-09" db="EMBL/GenBank/DDBJ databases">
        <title>Host preference determinants of Valsa canker pathogens revealed by comparative genomics.</title>
        <authorList>
            <person name="Yin Z."/>
            <person name="Huang L."/>
        </authorList>
    </citation>
    <scope>NUCLEOTIDE SEQUENCE [LARGE SCALE GENOMIC DNA]</scope>
    <source>
        <strain evidence="2 3">YSFL</strain>
    </source>
</reference>
<proteinExistence type="predicted"/>
<feature type="region of interest" description="Disordered" evidence="1">
    <location>
        <begin position="195"/>
        <end position="241"/>
    </location>
</feature>
<evidence type="ECO:0000313" key="2">
    <source>
        <dbReference type="EMBL" id="ROW05294.1"/>
    </source>
</evidence>
<gene>
    <name evidence="2" type="ORF">VSDG_00132</name>
</gene>
<protein>
    <submittedName>
        <fullName evidence="2">Uncharacterized protein</fullName>
    </submittedName>
</protein>
<dbReference type="GO" id="GO:0070860">
    <property type="term" value="C:RNA polymerase I core factor complex"/>
    <property type="evidence" value="ECO:0007669"/>
    <property type="project" value="TreeGrafter"/>
</dbReference>
<evidence type="ECO:0000256" key="1">
    <source>
        <dbReference type="SAM" id="MobiDB-lite"/>
    </source>
</evidence>